<dbReference type="Proteomes" id="UP000663887">
    <property type="component" value="Unassembled WGS sequence"/>
</dbReference>
<dbReference type="EMBL" id="CAJOBG010000799">
    <property type="protein sequence ID" value="CAF3859480.1"/>
    <property type="molecule type" value="Genomic_DNA"/>
</dbReference>
<keyword evidence="5" id="KW-1185">Reference proteome</keyword>
<dbReference type="AlphaFoldDB" id="A0A816UPT6"/>
<dbReference type="EMBL" id="CAJNRF010018157">
    <property type="protein sequence ID" value="CAF2249535.1"/>
    <property type="molecule type" value="Genomic_DNA"/>
</dbReference>
<evidence type="ECO:0000313" key="4">
    <source>
        <dbReference type="EMBL" id="CAF3971000.1"/>
    </source>
</evidence>
<evidence type="ECO:0000313" key="2">
    <source>
        <dbReference type="EMBL" id="CAF2249535.1"/>
    </source>
</evidence>
<dbReference type="Proteomes" id="UP000663842">
    <property type="component" value="Unassembled WGS sequence"/>
</dbReference>
<protein>
    <submittedName>
        <fullName evidence="1">Uncharacterized protein</fullName>
    </submittedName>
</protein>
<evidence type="ECO:0000313" key="1">
    <source>
        <dbReference type="EMBL" id="CAF2116989.1"/>
    </source>
</evidence>
<evidence type="ECO:0000313" key="5">
    <source>
        <dbReference type="Proteomes" id="UP000663866"/>
    </source>
</evidence>
<dbReference type="EMBL" id="CAJOBF010001645">
    <property type="protein sequence ID" value="CAF3971000.1"/>
    <property type="molecule type" value="Genomic_DNA"/>
</dbReference>
<accession>A0A816UPT6</accession>
<proteinExistence type="predicted"/>
<dbReference type="Proteomes" id="UP000663856">
    <property type="component" value="Unassembled WGS sequence"/>
</dbReference>
<evidence type="ECO:0000313" key="6">
    <source>
        <dbReference type="Proteomes" id="UP000663887"/>
    </source>
</evidence>
<dbReference type="Proteomes" id="UP000663866">
    <property type="component" value="Unassembled WGS sequence"/>
</dbReference>
<sequence length="89" mass="9951">MNTQRANHVIIVSRSKYVEPAWKTQNSGNIHSQSIPEAWIAPNEDVTLQPMSLKLKEIRNGEYRKMPSGFSSVSAITDYAESSLKSTAK</sequence>
<organism evidence="1 6">
    <name type="scientific">Rotaria magnacalcarata</name>
    <dbReference type="NCBI Taxonomy" id="392030"/>
    <lineage>
        <taxon>Eukaryota</taxon>
        <taxon>Metazoa</taxon>
        <taxon>Spiralia</taxon>
        <taxon>Gnathifera</taxon>
        <taxon>Rotifera</taxon>
        <taxon>Eurotatoria</taxon>
        <taxon>Bdelloidea</taxon>
        <taxon>Philodinida</taxon>
        <taxon>Philodinidae</taxon>
        <taxon>Rotaria</taxon>
    </lineage>
</organism>
<dbReference type="EMBL" id="CAJNRG010009794">
    <property type="protein sequence ID" value="CAF2116989.1"/>
    <property type="molecule type" value="Genomic_DNA"/>
</dbReference>
<gene>
    <name evidence="3" type="ORF">OVN521_LOCUS7298</name>
    <name evidence="4" type="ORF">UXM345_LOCUS14482</name>
    <name evidence="2" type="ORF">WKI299_LOCUS36959</name>
    <name evidence="1" type="ORF">XDN619_LOCUS21773</name>
</gene>
<evidence type="ECO:0000313" key="3">
    <source>
        <dbReference type="EMBL" id="CAF3859480.1"/>
    </source>
</evidence>
<reference evidence="1" key="1">
    <citation type="submission" date="2021-02" db="EMBL/GenBank/DDBJ databases">
        <authorList>
            <person name="Nowell W R."/>
        </authorList>
    </citation>
    <scope>NUCLEOTIDE SEQUENCE</scope>
</reference>
<comment type="caution">
    <text evidence="1">The sequence shown here is derived from an EMBL/GenBank/DDBJ whole genome shotgun (WGS) entry which is preliminary data.</text>
</comment>
<name>A0A816UPT6_9BILA</name>